<keyword evidence="2" id="KW-1185">Reference proteome</keyword>
<evidence type="ECO:0000313" key="1">
    <source>
        <dbReference type="EMBL" id="MDQ1208512.1"/>
    </source>
</evidence>
<dbReference type="Proteomes" id="UP001233360">
    <property type="component" value="Unassembled WGS sequence"/>
</dbReference>
<organism evidence="1 2">
    <name type="scientific">Acinetobacter baylyi</name>
    <dbReference type="NCBI Taxonomy" id="202950"/>
    <lineage>
        <taxon>Bacteria</taxon>
        <taxon>Pseudomonadati</taxon>
        <taxon>Pseudomonadota</taxon>
        <taxon>Gammaproteobacteria</taxon>
        <taxon>Moraxellales</taxon>
        <taxon>Moraxellaceae</taxon>
        <taxon>Acinetobacter</taxon>
    </lineage>
</organism>
<protein>
    <submittedName>
        <fullName evidence="1">Uncharacterized protein</fullName>
    </submittedName>
</protein>
<proteinExistence type="predicted"/>
<sequence length="119" mass="13786">MNLEYTHKPNYFFYAQLFIRHIETYIQKHPDVLHATFELSDIYDLFRQDYASSTTNLDSILNIADEYKVETLNSGDQKLITHYKIDAENNSLTIDFDADAAKSLQQGKSLVAPDANQYE</sequence>
<reference evidence="1 2" key="1">
    <citation type="submission" date="2023-07" db="EMBL/GenBank/DDBJ databases">
        <title>Functional and genomic diversity of the sorghum phyllosphere microbiome.</title>
        <authorList>
            <person name="Shade A."/>
        </authorList>
    </citation>
    <scope>NUCLEOTIDE SEQUENCE [LARGE SCALE GENOMIC DNA]</scope>
    <source>
        <strain evidence="1 2">SORGH_AS_0887</strain>
    </source>
</reference>
<name>A0ABU0UVD3_ACIBI</name>
<gene>
    <name evidence="1" type="ORF">QE380_001435</name>
</gene>
<accession>A0ABU0UVD3</accession>
<evidence type="ECO:0000313" key="2">
    <source>
        <dbReference type="Proteomes" id="UP001233360"/>
    </source>
</evidence>
<comment type="caution">
    <text evidence="1">The sequence shown here is derived from an EMBL/GenBank/DDBJ whole genome shotgun (WGS) entry which is preliminary data.</text>
</comment>
<dbReference type="RefSeq" id="WP_307003044.1">
    <property type="nucleotide sequence ID" value="NZ_JAUTBK010000002.1"/>
</dbReference>
<dbReference type="EMBL" id="JAUTBK010000002">
    <property type="protein sequence ID" value="MDQ1208512.1"/>
    <property type="molecule type" value="Genomic_DNA"/>
</dbReference>